<accession>A0ABY7JSK6</accession>
<evidence type="ECO:0000313" key="3">
    <source>
        <dbReference type="Proteomes" id="UP001164693"/>
    </source>
</evidence>
<organism evidence="2 3">
    <name type="scientific">Jatrophihabitans cynanchi</name>
    <dbReference type="NCBI Taxonomy" id="2944128"/>
    <lineage>
        <taxon>Bacteria</taxon>
        <taxon>Bacillati</taxon>
        <taxon>Actinomycetota</taxon>
        <taxon>Actinomycetes</taxon>
        <taxon>Jatrophihabitantales</taxon>
        <taxon>Jatrophihabitantaceae</taxon>
        <taxon>Jatrophihabitans</taxon>
    </lineage>
</organism>
<keyword evidence="3" id="KW-1185">Reference proteome</keyword>
<proteinExistence type="predicted"/>
<dbReference type="RefSeq" id="WP_269442058.1">
    <property type="nucleotide sequence ID" value="NZ_CP097463.1"/>
</dbReference>
<dbReference type="EMBL" id="CP097463">
    <property type="protein sequence ID" value="WAX55542.1"/>
    <property type="molecule type" value="Genomic_DNA"/>
</dbReference>
<sequence length="228" mass="25154">MSVAEFVDEVTGVPTDDLWTPYSSTGLLDALHGRHPRVLVVLDQTLEQTPVTPWPLRARLISVPEALSVVPGASGAPPHPGVVATRELVSWLARPQAEILQLVGLAESTVAYWRNTPTAEMKPNKGGRLLRLHAVVGLLVEHFGVDAVRRWMREHSYFDTLAPGEEMVATIERDGYARLRTMRPPRRAVSEADWDAAEAAWHKGEAEEARRELNDGQIAIAPEEPAAR</sequence>
<reference evidence="2" key="1">
    <citation type="submission" date="2022-05" db="EMBL/GenBank/DDBJ databases">
        <title>Jatrophihabitans sp. SB3-54 whole genome sequence.</title>
        <authorList>
            <person name="Suh M.K."/>
            <person name="Eom M.K."/>
            <person name="Kim J.S."/>
            <person name="Kim H.S."/>
            <person name="Do H.E."/>
            <person name="Shin Y.K."/>
            <person name="Lee J.-S."/>
        </authorList>
    </citation>
    <scope>NUCLEOTIDE SEQUENCE</scope>
    <source>
        <strain evidence="2">SB3-54</strain>
    </source>
</reference>
<evidence type="ECO:0000313" key="2">
    <source>
        <dbReference type="EMBL" id="WAX55542.1"/>
    </source>
</evidence>
<feature type="region of interest" description="Disordered" evidence="1">
    <location>
        <begin position="206"/>
        <end position="228"/>
    </location>
</feature>
<name>A0ABY7JSK6_9ACTN</name>
<evidence type="ECO:0000256" key="1">
    <source>
        <dbReference type="SAM" id="MobiDB-lite"/>
    </source>
</evidence>
<protein>
    <recommendedName>
        <fullName evidence="4">XRE family transcriptional regulator</fullName>
    </recommendedName>
</protein>
<dbReference type="Proteomes" id="UP001164693">
    <property type="component" value="Chromosome"/>
</dbReference>
<evidence type="ECO:0008006" key="4">
    <source>
        <dbReference type="Google" id="ProtNLM"/>
    </source>
</evidence>
<gene>
    <name evidence="2" type="ORF">M6B22_13430</name>
</gene>